<evidence type="ECO:0000256" key="2">
    <source>
        <dbReference type="ARBA" id="ARBA00022741"/>
    </source>
</evidence>
<keyword evidence="6" id="KW-0238">DNA-binding</keyword>
<evidence type="ECO:0000256" key="6">
    <source>
        <dbReference type="ARBA" id="ARBA00023125"/>
    </source>
</evidence>
<dbReference type="EC" id="5.6.2.4" evidence="9"/>
<evidence type="ECO:0000256" key="1">
    <source>
        <dbReference type="ARBA" id="ARBA00009922"/>
    </source>
</evidence>
<dbReference type="GO" id="GO:0043138">
    <property type="term" value="F:3'-5' DNA helicase activity"/>
    <property type="evidence" value="ECO:0007669"/>
    <property type="project" value="UniProtKB-EC"/>
</dbReference>
<evidence type="ECO:0000259" key="13">
    <source>
        <dbReference type="PROSITE" id="PS51198"/>
    </source>
</evidence>
<dbReference type="Gene3D" id="1.10.486.10">
    <property type="entry name" value="PCRA, domain 4"/>
    <property type="match status" value="1"/>
</dbReference>
<dbReference type="Gene3D" id="3.40.50.300">
    <property type="entry name" value="P-loop containing nucleotide triphosphate hydrolases"/>
    <property type="match status" value="2"/>
</dbReference>
<dbReference type="GO" id="GO:0016787">
    <property type="term" value="F:hydrolase activity"/>
    <property type="evidence" value="ECO:0007669"/>
    <property type="project" value="UniProtKB-UniRule"/>
</dbReference>
<feature type="domain" description="UvrD-like helicase C-terminal" evidence="14">
    <location>
        <begin position="292"/>
        <end position="573"/>
    </location>
</feature>
<dbReference type="InterPro" id="IPR014016">
    <property type="entry name" value="UvrD-like_ATP-bd"/>
</dbReference>
<keyword evidence="18" id="KW-1185">Reference proteome</keyword>
<dbReference type="InterPro" id="IPR027417">
    <property type="entry name" value="P-loop_NTPase"/>
</dbReference>
<dbReference type="CDD" id="cd18807">
    <property type="entry name" value="SF1_C_UvrD"/>
    <property type="match status" value="1"/>
</dbReference>
<evidence type="ECO:0000256" key="12">
    <source>
        <dbReference type="PROSITE-ProRule" id="PRU00560"/>
    </source>
</evidence>
<dbReference type="PANTHER" id="PTHR11070">
    <property type="entry name" value="UVRD / RECB / PCRA DNA HELICASE FAMILY MEMBER"/>
    <property type="match status" value="1"/>
</dbReference>
<reference evidence="16 17" key="1">
    <citation type="submission" date="2018-07" db="EMBL/GenBank/DDBJ databases">
        <title>Parabacteroides acidifaciens nov. sp., isolated from human feces.</title>
        <authorList>
            <person name="Wang Y.J."/>
        </authorList>
    </citation>
    <scope>NUCLEOTIDE SEQUENCE [LARGE SCALE GENOMIC DNA]</scope>
    <source>
        <strain evidence="16 17">426-9</strain>
    </source>
</reference>
<proteinExistence type="inferred from homology"/>
<dbReference type="GO" id="GO:0005829">
    <property type="term" value="C:cytosol"/>
    <property type="evidence" value="ECO:0007669"/>
    <property type="project" value="TreeGrafter"/>
</dbReference>
<dbReference type="EMBL" id="QREV01000038">
    <property type="protein sequence ID" value="RDU48446.1"/>
    <property type="molecule type" value="Genomic_DNA"/>
</dbReference>
<feature type="domain" description="UvrD-like helicase ATP-binding" evidence="13">
    <location>
        <begin position="6"/>
        <end position="291"/>
    </location>
</feature>
<evidence type="ECO:0000313" key="15">
    <source>
        <dbReference type="EMBL" id="MBC8602824.1"/>
    </source>
</evidence>
<gene>
    <name evidence="16" type="ORF">DWU89_14345</name>
    <name evidence="15" type="ORF">H8784_13985</name>
</gene>
<dbReference type="AlphaFoldDB" id="A0A3D8HBT9"/>
<protein>
    <recommendedName>
        <fullName evidence="9">DNA 3'-5' helicase</fullName>
        <ecNumber evidence="9">5.6.2.4</ecNumber>
    </recommendedName>
    <alternativeName>
        <fullName evidence="10">DNA 3'-5' helicase II</fullName>
    </alternativeName>
</protein>
<dbReference type="GO" id="GO:0005524">
    <property type="term" value="F:ATP binding"/>
    <property type="evidence" value="ECO:0007669"/>
    <property type="project" value="UniProtKB-UniRule"/>
</dbReference>
<reference evidence="15 18" key="2">
    <citation type="submission" date="2020-08" db="EMBL/GenBank/DDBJ databases">
        <title>Genome public.</title>
        <authorList>
            <person name="Liu C."/>
            <person name="Sun Q."/>
        </authorList>
    </citation>
    <scope>NUCLEOTIDE SEQUENCE [LARGE SCALE GENOMIC DNA]</scope>
    <source>
        <strain evidence="15 18">426_9</strain>
    </source>
</reference>
<evidence type="ECO:0000256" key="9">
    <source>
        <dbReference type="ARBA" id="ARBA00034808"/>
    </source>
</evidence>
<dbReference type="InterPro" id="IPR013986">
    <property type="entry name" value="DExx_box_DNA_helicase_dom_sf"/>
</dbReference>
<dbReference type="RefSeq" id="WP_115500316.1">
    <property type="nucleotide sequence ID" value="NZ_JACRTI010000038.1"/>
</dbReference>
<dbReference type="Gene3D" id="1.10.10.160">
    <property type="match status" value="1"/>
</dbReference>
<dbReference type="Proteomes" id="UP000629596">
    <property type="component" value="Unassembled WGS sequence"/>
</dbReference>
<evidence type="ECO:0000256" key="4">
    <source>
        <dbReference type="ARBA" id="ARBA00022806"/>
    </source>
</evidence>
<dbReference type="PANTHER" id="PTHR11070:SF2">
    <property type="entry name" value="ATP-DEPENDENT DNA HELICASE SRS2"/>
    <property type="match status" value="1"/>
</dbReference>
<dbReference type="GO" id="GO:0033202">
    <property type="term" value="C:DNA helicase complex"/>
    <property type="evidence" value="ECO:0007669"/>
    <property type="project" value="TreeGrafter"/>
</dbReference>
<comment type="catalytic activity">
    <reaction evidence="8">
        <text>Couples ATP hydrolysis with the unwinding of duplex DNA by translocating in the 3'-5' direction.</text>
        <dbReference type="EC" id="5.6.2.4"/>
    </reaction>
</comment>
<keyword evidence="4 12" id="KW-0347">Helicase</keyword>
<feature type="binding site" evidence="12">
    <location>
        <begin position="27"/>
        <end position="34"/>
    </location>
    <ligand>
        <name>ATP</name>
        <dbReference type="ChEBI" id="CHEBI:30616"/>
    </ligand>
</feature>
<dbReference type="SUPFAM" id="SSF52540">
    <property type="entry name" value="P-loop containing nucleoside triphosphate hydrolases"/>
    <property type="match status" value="1"/>
</dbReference>
<accession>A0A3D8HBT9</accession>
<comment type="similarity">
    <text evidence="1">Belongs to the helicase family. UvrD subfamily.</text>
</comment>
<keyword evidence="5 12" id="KW-0067">ATP-binding</keyword>
<dbReference type="Pfam" id="PF21196">
    <property type="entry name" value="PcrA_UvrD_tudor"/>
    <property type="match status" value="1"/>
</dbReference>
<dbReference type="GO" id="GO:0003677">
    <property type="term" value="F:DNA binding"/>
    <property type="evidence" value="ECO:0007669"/>
    <property type="project" value="UniProtKB-KW"/>
</dbReference>
<comment type="caution">
    <text evidence="16">The sequence shown here is derived from an EMBL/GenBank/DDBJ whole genome shotgun (WGS) entry which is preliminary data.</text>
</comment>
<dbReference type="GO" id="GO:0000725">
    <property type="term" value="P:recombinational repair"/>
    <property type="evidence" value="ECO:0007669"/>
    <property type="project" value="TreeGrafter"/>
</dbReference>
<evidence type="ECO:0000256" key="8">
    <source>
        <dbReference type="ARBA" id="ARBA00034617"/>
    </source>
</evidence>
<evidence type="ECO:0000313" key="18">
    <source>
        <dbReference type="Proteomes" id="UP000629596"/>
    </source>
</evidence>
<dbReference type="PROSITE" id="PS51217">
    <property type="entry name" value="UVRD_HELICASE_CTER"/>
    <property type="match status" value="1"/>
</dbReference>
<dbReference type="EMBL" id="JACRTI010000038">
    <property type="protein sequence ID" value="MBC8602824.1"/>
    <property type="molecule type" value="Genomic_DNA"/>
</dbReference>
<evidence type="ECO:0000256" key="11">
    <source>
        <dbReference type="ARBA" id="ARBA00048988"/>
    </source>
</evidence>
<evidence type="ECO:0000256" key="10">
    <source>
        <dbReference type="ARBA" id="ARBA00034923"/>
    </source>
</evidence>
<evidence type="ECO:0000256" key="7">
    <source>
        <dbReference type="ARBA" id="ARBA00023235"/>
    </source>
</evidence>
<name>A0A3D8HBT9_9BACT</name>
<dbReference type="PROSITE" id="PS51198">
    <property type="entry name" value="UVRD_HELICASE_ATP_BIND"/>
    <property type="match status" value="1"/>
</dbReference>
<sequence length="776" mass="88177">MEEYLKQLNESQREAVVYTEGPSLVIAGAGSGKTRVLTYKIAYLLQQGLPPWSILALTFTNKAAREMKERIATLTDEQTARRLWMGTFHSLFSRILRNEAEHIGYPSNFTIYDATDSKSLLRSIMKEMQLDDKVYRPGMIQSRISNAKNALVTWKAYEQNKELVQHDMDSKVPLVREIYKRYQNRCLQAGAMDFDDLLLQTNILFRDHPDVLEKYRSFFRFVLVDEYQDTNFAQHLIVQRLCETHRRICVVGDDAQSIYSFRGANIDNILQFKNQYPGCRIFKLERNYRSTQNIVNAANSLIHKNTKQIQKTVYSEKEEGNKVSVLASYSDYEEGYAVAGKINDMRMRNYDYADFAILYRTNAQSRILEEALRKRGIPYKIYGGLSFYQRKEVKDVISYLRLIINPHDEEAFKRVINYPARGIGETTLGKLTAAATEHNVSLWTVLNDPIGYALQINSGTAKKLGDFREMIAGFIERNDKLSAEEMASAVVKESGIVSTLFQDRSVEGISKQENLQELLKGIAEFCEIRREEGAEHVSLADFLSEVSLLTDQDNDKDEQANKVTMMTVHAAKGLEFKNVFVVGLEEDLFPSSMSKDNPRAVEEERRLFYVAITRAEENCMLTYAKSRYRNGQSAMCSPSRFLRDIDTKYLHMPENTAATDSSAASRERFERPSAFASPFQQPKAVERETYVSPVAQAVQRQSRLTKVETAAASPSSAPASDLSGLYVGAKVRHDRFGEGEVTAIEGDGGNAKATVAFTHFGQKQLLLKFARLTIVE</sequence>
<dbReference type="CDD" id="cd17932">
    <property type="entry name" value="DEXQc_UvrD"/>
    <property type="match status" value="1"/>
</dbReference>
<evidence type="ECO:0000259" key="14">
    <source>
        <dbReference type="PROSITE" id="PS51217"/>
    </source>
</evidence>
<evidence type="ECO:0000313" key="16">
    <source>
        <dbReference type="EMBL" id="RDU48446.1"/>
    </source>
</evidence>
<comment type="catalytic activity">
    <reaction evidence="11">
        <text>ATP + H2O = ADP + phosphate + H(+)</text>
        <dbReference type="Rhea" id="RHEA:13065"/>
        <dbReference type="ChEBI" id="CHEBI:15377"/>
        <dbReference type="ChEBI" id="CHEBI:15378"/>
        <dbReference type="ChEBI" id="CHEBI:30616"/>
        <dbReference type="ChEBI" id="CHEBI:43474"/>
        <dbReference type="ChEBI" id="CHEBI:456216"/>
        <dbReference type="EC" id="5.6.2.4"/>
    </reaction>
</comment>
<evidence type="ECO:0000256" key="3">
    <source>
        <dbReference type="ARBA" id="ARBA00022801"/>
    </source>
</evidence>
<dbReference type="InterPro" id="IPR000212">
    <property type="entry name" value="DNA_helicase_UvrD/REP"/>
</dbReference>
<keyword evidence="3 12" id="KW-0378">Hydrolase</keyword>
<evidence type="ECO:0000313" key="17">
    <source>
        <dbReference type="Proteomes" id="UP000256321"/>
    </source>
</evidence>
<organism evidence="16 17">
    <name type="scientific">Parabacteroides acidifaciens</name>
    <dbReference type="NCBI Taxonomy" id="2290935"/>
    <lineage>
        <taxon>Bacteria</taxon>
        <taxon>Pseudomonadati</taxon>
        <taxon>Bacteroidota</taxon>
        <taxon>Bacteroidia</taxon>
        <taxon>Bacteroidales</taxon>
        <taxon>Tannerellaceae</taxon>
        <taxon>Parabacteroides</taxon>
    </lineage>
</organism>
<dbReference type="Proteomes" id="UP000256321">
    <property type="component" value="Unassembled WGS sequence"/>
</dbReference>
<dbReference type="Pfam" id="PF13361">
    <property type="entry name" value="UvrD_C"/>
    <property type="match status" value="1"/>
</dbReference>
<keyword evidence="2 12" id="KW-0547">Nucleotide-binding</keyword>
<dbReference type="Pfam" id="PF00580">
    <property type="entry name" value="UvrD-helicase"/>
    <property type="match status" value="1"/>
</dbReference>
<evidence type="ECO:0000256" key="5">
    <source>
        <dbReference type="ARBA" id="ARBA00022840"/>
    </source>
</evidence>
<dbReference type="InterPro" id="IPR014017">
    <property type="entry name" value="DNA_helicase_UvrD-like_C"/>
</dbReference>
<keyword evidence="7" id="KW-0413">Isomerase</keyword>